<dbReference type="EMBL" id="LWCA01000929">
    <property type="protein sequence ID" value="OAF66451.1"/>
    <property type="molecule type" value="Genomic_DNA"/>
</dbReference>
<evidence type="ECO:0000256" key="1">
    <source>
        <dbReference type="PROSITE-ProRule" id="PRU00176"/>
    </source>
</evidence>
<feature type="transmembrane region" description="Helical" evidence="3">
    <location>
        <begin position="920"/>
        <end position="943"/>
    </location>
</feature>
<comment type="caution">
    <text evidence="5">The sequence shown here is derived from an EMBL/GenBank/DDBJ whole genome shotgun (WGS) entry which is preliminary data.</text>
</comment>
<keyword evidence="3" id="KW-0472">Membrane</keyword>
<evidence type="ECO:0000313" key="6">
    <source>
        <dbReference type="Proteomes" id="UP000078046"/>
    </source>
</evidence>
<dbReference type="Proteomes" id="UP000078046">
    <property type="component" value="Unassembled WGS sequence"/>
</dbReference>
<dbReference type="GO" id="GO:0003723">
    <property type="term" value="F:RNA binding"/>
    <property type="evidence" value="ECO:0007669"/>
    <property type="project" value="UniProtKB-UniRule"/>
</dbReference>
<keyword evidence="6" id="KW-1185">Reference proteome</keyword>
<dbReference type="PROSITE" id="PS50102">
    <property type="entry name" value="RRM"/>
    <property type="match status" value="1"/>
</dbReference>
<dbReference type="AlphaFoldDB" id="A0A177AYG4"/>
<feature type="domain" description="RRM" evidence="4">
    <location>
        <begin position="44"/>
        <end position="119"/>
    </location>
</feature>
<dbReference type="InterPro" id="IPR035979">
    <property type="entry name" value="RBD_domain_sf"/>
</dbReference>
<dbReference type="InterPro" id="IPR012677">
    <property type="entry name" value="Nucleotide-bd_a/b_plait_sf"/>
</dbReference>
<feature type="non-terminal residue" evidence="5">
    <location>
        <position position="968"/>
    </location>
</feature>
<keyword evidence="3" id="KW-1133">Transmembrane helix</keyword>
<evidence type="ECO:0000313" key="5">
    <source>
        <dbReference type="EMBL" id="OAF66451.1"/>
    </source>
</evidence>
<reference evidence="5 6" key="1">
    <citation type="submission" date="2016-04" db="EMBL/GenBank/DDBJ databases">
        <title>The genome of Intoshia linei affirms orthonectids as highly simplified spiralians.</title>
        <authorList>
            <person name="Mikhailov K.V."/>
            <person name="Slusarev G.S."/>
            <person name="Nikitin M.A."/>
            <person name="Logacheva M.D."/>
            <person name="Penin A."/>
            <person name="Aleoshin V."/>
            <person name="Panchin Y.V."/>
        </authorList>
    </citation>
    <scope>NUCLEOTIDE SEQUENCE [LARGE SCALE GENOMIC DNA]</scope>
    <source>
        <strain evidence="5">Intl2013</strain>
        <tissue evidence="5">Whole animal</tissue>
    </source>
</reference>
<keyword evidence="1" id="KW-0694">RNA-binding</keyword>
<dbReference type="Pfam" id="PF00076">
    <property type="entry name" value="RRM_1"/>
    <property type="match status" value="1"/>
</dbReference>
<evidence type="ECO:0000256" key="3">
    <source>
        <dbReference type="SAM" id="Phobius"/>
    </source>
</evidence>
<evidence type="ECO:0000259" key="4">
    <source>
        <dbReference type="PROSITE" id="PS50102"/>
    </source>
</evidence>
<feature type="non-terminal residue" evidence="5">
    <location>
        <position position="1"/>
    </location>
</feature>
<dbReference type="SMART" id="SM00360">
    <property type="entry name" value="RRM"/>
    <property type="match status" value="2"/>
</dbReference>
<feature type="region of interest" description="Disordered" evidence="2">
    <location>
        <begin position="1"/>
        <end position="29"/>
    </location>
</feature>
<feature type="compositionally biased region" description="Basic and acidic residues" evidence="2">
    <location>
        <begin position="8"/>
        <end position="29"/>
    </location>
</feature>
<organism evidence="5 6">
    <name type="scientific">Intoshia linei</name>
    <dbReference type="NCBI Taxonomy" id="1819745"/>
    <lineage>
        <taxon>Eukaryota</taxon>
        <taxon>Metazoa</taxon>
        <taxon>Spiralia</taxon>
        <taxon>Lophotrochozoa</taxon>
        <taxon>Mesozoa</taxon>
        <taxon>Orthonectida</taxon>
        <taxon>Rhopaluridae</taxon>
        <taxon>Intoshia</taxon>
    </lineage>
</organism>
<sequence>VAQQIKEIISEKRKPKEPKNEKITNKDTFHDRRQGESIVAYNTRRLYVGKFTCEVTVDMIKELASDIKYAIILGKKIPNRQSCYAFIDFEDAKTAKKNYKTLQKKKLQDKPLTINFVNSLDKDNYNKKRLFVGRFSKPTTLAQIKKILGPKLEYEPQMKQNTPNLSYSFIDFPSEEAAKEVLDKHDRNTQFFIYYAKIFRDFDHSATKESAKSEKVKHKPKESVEKKVETKVDIVITPKANKNVKKRSIDKISKETTKNVNNVGKSGKSPAKKMKKFNKKKNIGLKLIEMKNSNLLYNGMSPNISYPTYDSEVDAILWADNDFGWFVMYKMNGQQIDIFYLEKYGRIGFANGESVLIESLQNIDSFENMKMSFLYNEKIELFVGHKINNDILFDYIVCLHKLNCASHYIVFYNVYDYFDLIEKNLFIYSNSKLDIYKMENFKWIKHTTYSYNLNFTNFYFSKIYSVAFSQFYQNIENNGNKICIILFDYLCIMPMNFAYRSPIFLNYDAKCEKLIFKKTQKLHNATYFQPLHLNHESTSILGLYKNNLYMYNHHFNTIIIKQMFQDNLIYVTLNFKIKDINWIFNENTLYVSINIQNSIRYYRLRHQDHFHQSYNNLFKFNFIECAFFEIPYHQYQHRKAEPLCGRNSLQCNLNNIKIRINENGVITFKNVLNQKLIRRVQFKIKNVSYKLYNSSFGSKIFPGFTNHIDKRIIPHYLSNENEIKTQKMSNSDNFDETDPHYSKNLVFDRIYAKNDNIYLLFHNLLFKFKNINNILRFDQYFNSNQSIIKIDFSIKSTFILTEDYIIKNNLLNMSNIPCLNCSDFAIINDENFSICQNNQLKMMTFQNKTWISQKYKQISCHKLVYRKYLYVLHHTILYIILHEKAKAIYNNILTYSTFQILQFYHQKKKTNFNSTSILNITVQVLIILAFIVISIVTIISFTYMKLRCKDVYINESQVKPMELYFVQN</sequence>
<dbReference type="SUPFAM" id="SSF54928">
    <property type="entry name" value="RNA-binding domain, RBD"/>
    <property type="match status" value="1"/>
</dbReference>
<dbReference type="InterPro" id="IPR000504">
    <property type="entry name" value="RRM_dom"/>
</dbReference>
<protein>
    <recommendedName>
        <fullName evidence="4">RRM domain-containing protein</fullName>
    </recommendedName>
</protein>
<evidence type="ECO:0000256" key="2">
    <source>
        <dbReference type="SAM" id="MobiDB-lite"/>
    </source>
</evidence>
<gene>
    <name evidence="5" type="ORF">A3Q56_05825</name>
</gene>
<dbReference type="Gene3D" id="3.30.70.330">
    <property type="match status" value="1"/>
</dbReference>
<name>A0A177AYG4_9BILA</name>
<accession>A0A177AYG4</accession>
<proteinExistence type="predicted"/>
<dbReference type="CDD" id="cd00590">
    <property type="entry name" value="RRM_SF"/>
    <property type="match status" value="1"/>
</dbReference>
<keyword evidence="3" id="KW-0812">Transmembrane</keyword>